<name>T0RSV4_SCHJY</name>
<keyword evidence="1" id="KW-1133">Transmembrane helix</keyword>
<evidence type="ECO:0000313" key="4">
    <source>
        <dbReference type="JaponicusDB" id="SJAG_06425"/>
    </source>
</evidence>
<dbReference type="JaponicusDB" id="SJAG_06425">
    <property type="gene designation" value="pga1"/>
</dbReference>
<keyword evidence="1" id="KW-0472">Membrane</keyword>
<dbReference type="EMBL" id="KE651167">
    <property type="protein sequence ID" value="EQC53025.1"/>
    <property type="molecule type" value="Genomic_DNA"/>
</dbReference>
<organism evidence="3 5">
    <name type="scientific">Schizosaccharomyces japonicus (strain yFS275 / FY16936)</name>
    <name type="common">Fission yeast</name>
    <dbReference type="NCBI Taxonomy" id="402676"/>
    <lineage>
        <taxon>Eukaryota</taxon>
        <taxon>Fungi</taxon>
        <taxon>Dikarya</taxon>
        <taxon>Ascomycota</taxon>
        <taxon>Taphrinomycotina</taxon>
        <taxon>Schizosaccharomycetes</taxon>
        <taxon>Schizosaccharomycetales</taxon>
        <taxon>Schizosaccharomycetaceae</taxon>
        <taxon>Schizosaccharomyces</taxon>
    </lineage>
</organism>
<reference evidence="3 5" key="1">
    <citation type="journal article" date="2011" name="Science">
        <title>Comparative functional genomics of the fission yeasts.</title>
        <authorList>
            <person name="Rhind N."/>
            <person name="Chen Z."/>
            <person name="Yassour M."/>
            <person name="Thompson D.A."/>
            <person name="Haas B.J."/>
            <person name="Habib N."/>
            <person name="Wapinski I."/>
            <person name="Roy S."/>
            <person name="Lin M.F."/>
            <person name="Heiman D.I."/>
            <person name="Young S.K."/>
            <person name="Furuya K."/>
            <person name="Guo Y."/>
            <person name="Pidoux A."/>
            <person name="Chen H.M."/>
            <person name="Robbertse B."/>
            <person name="Goldberg J.M."/>
            <person name="Aoki K."/>
            <person name="Bayne E.H."/>
            <person name="Berlin A.M."/>
            <person name="Desjardins C.A."/>
            <person name="Dobbs E."/>
            <person name="Dukaj L."/>
            <person name="Fan L."/>
            <person name="FitzGerald M.G."/>
            <person name="French C."/>
            <person name="Gujja S."/>
            <person name="Hansen K."/>
            <person name="Keifenheim D."/>
            <person name="Levin J.Z."/>
            <person name="Mosher R.A."/>
            <person name="Mueller C.A."/>
            <person name="Pfiffner J."/>
            <person name="Priest M."/>
            <person name="Russ C."/>
            <person name="Smialowska A."/>
            <person name="Swoboda P."/>
            <person name="Sykes S.M."/>
            <person name="Vaughn M."/>
            <person name="Vengrova S."/>
            <person name="Yoder R."/>
            <person name="Zeng Q."/>
            <person name="Allshire R."/>
            <person name="Baulcombe D."/>
            <person name="Birren B.W."/>
            <person name="Brown W."/>
            <person name="Ekwall K."/>
            <person name="Kellis M."/>
            <person name="Leatherwood J."/>
            <person name="Levin H."/>
            <person name="Margalit H."/>
            <person name="Martienssen R."/>
            <person name="Nieduszynski C.A."/>
            <person name="Spatafora J.W."/>
            <person name="Friedman N."/>
            <person name="Dalgaard J.Z."/>
            <person name="Baumann P."/>
            <person name="Niki H."/>
            <person name="Regev A."/>
            <person name="Nusbaum C."/>
        </authorList>
    </citation>
    <scope>NUCLEOTIDE SEQUENCE [LARGE SCALE GENOMIC DNA]</scope>
    <source>
        <strain evidence="5">yFS275 / FY16936</strain>
    </source>
</reference>
<dbReference type="VEuPathDB" id="FungiDB:SJAG_06425"/>
<feature type="transmembrane region" description="Helical" evidence="1">
    <location>
        <begin position="146"/>
        <end position="168"/>
    </location>
</feature>
<sequence length="183" mass="20702">MNLRILLLVFGFYLIKGATANTEILTFKGSSIFNRNDENVADCMFNLQKSNQITLNVPMKPMVTQSSSSQTVKICGLRYNSMYTLRSSWPAVYPIHMLLHVKNDNLTLIVEPDFYPSKVFDGSDFKSVPVQLVIDRMLLNALPESLLPFIIALSTLSVMTAVMAFFYLTVVPNLKKTYVHHQS</sequence>
<keyword evidence="1" id="KW-0812">Transmembrane</keyword>
<dbReference type="PANTHER" id="PTHR28022">
    <property type="entry name" value="GPI MANNOSYLTRANSFERASE 2 SUBUNIT PGA1"/>
    <property type="match status" value="1"/>
</dbReference>
<feature type="chain" id="PRO_5004571629" evidence="2">
    <location>
        <begin position="21"/>
        <end position="183"/>
    </location>
</feature>
<dbReference type="RefSeq" id="XP_011049018.1">
    <property type="nucleotide sequence ID" value="XM_011050716.1"/>
</dbReference>
<dbReference type="InterPro" id="IPR019433">
    <property type="entry name" value="GPI_ManTrfase_II_coact_Pga1"/>
</dbReference>
<dbReference type="Proteomes" id="UP000001744">
    <property type="component" value="Unassembled WGS sequence"/>
</dbReference>
<proteinExistence type="predicted"/>
<dbReference type="OrthoDB" id="3360032at2759"/>
<evidence type="ECO:0000256" key="2">
    <source>
        <dbReference type="SAM" id="SignalP"/>
    </source>
</evidence>
<gene>
    <name evidence="4" type="primary">pga1</name>
    <name evidence="3" type="ORF">SJAG_06425</name>
</gene>
<evidence type="ECO:0000313" key="5">
    <source>
        <dbReference type="Proteomes" id="UP000001744"/>
    </source>
</evidence>
<keyword evidence="5" id="KW-1185">Reference proteome</keyword>
<dbReference type="AlphaFoldDB" id="T0RSV4"/>
<keyword evidence="2" id="KW-0732">Signal</keyword>
<accession>T0RSV4</accession>
<dbReference type="PANTHER" id="PTHR28022:SF1">
    <property type="entry name" value="GPI MANNOSYLTRANSFERASE 2 SUBUNIT PGA1"/>
    <property type="match status" value="1"/>
</dbReference>
<evidence type="ECO:0000313" key="3">
    <source>
        <dbReference type="EMBL" id="EQC53025.1"/>
    </source>
</evidence>
<feature type="signal peptide" evidence="2">
    <location>
        <begin position="1"/>
        <end position="20"/>
    </location>
</feature>
<dbReference type="GeneID" id="22831131"/>
<evidence type="ECO:0000256" key="1">
    <source>
        <dbReference type="SAM" id="Phobius"/>
    </source>
</evidence>
<dbReference type="OMA" id="YQLRASW"/>
<protein>
    <submittedName>
        <fullName evidence="3">Uncharacterized protein</fullName>
    </submittedName>
</protein>
<dbReference type="HOGENOM" id="CLU_1518719_0_0_1"/>